<keyword evidence="4" id="KW-1185">Reference proteome</keyword>
<dbReference type="Pfam" id="PF12477">
    <property type="entry name" value="TraW_N"/>
    <property type="match status" value="1"/>
</dbReference>
<reference evidence="3 4" key="2">
    <citation type="journal article" date="2011" name="J. Bacteriol.">
        <title>Complete genome sequence of strain HTCC2503T of Parvularcula bermudensis, the type species of the order "Parvularculales" in the class Alphaproteobacteria.</title>
        <authorList>
            <person name="Oh H.M."/>
            <person name="Kang I."/>
            <person name="Vergin K.L."/>
            <person name="Kang D."/>
            <person name="Rhee K.H."/>
            <person name="Giovannoni S.J."/>
            <person name="Cho J.C."/>
        </authorList>
    </citation>
    <scope>NUCLEOTIDE SEQUENCE [LARGE SCALE GENOMIC DNA]</scope>
    <source>
        <strain evidence="4">ATCC BAA-594 / HTCC2503 / KCTC 12087</strain>
    </source>
</reference>
<dbReference type="EMBL" id="CP002156">
    <property type="protein sequence ID" value="ADM08215.1"/>
    <property type="molecule type" value="Genomic_DNA"/>
</dbReference>
<feature type="chain" id="PRO_5003140518" description="Type-F conjugative transfer system protein TraW N-terminal domain-containing protein" evidence="1">
    <location>
        <begin position="20"/>
        <end position="205"/>
    </location>
</feature>
<protein>
    <recommendedName>
        <fullName evidence="2">Type-F conjugative transfer system protein TraW N-terminal domain-containing protein</fullName>
    </recommendedName>
</protein>
<proteinExistence type="predicted"/>
<sequence length="205" mass="22811">MYRAIAFAAWLALSSEATAKDLGVRGAVFPVTEPDLFAEIAGKLARLEAAGEIDRINERLRQRALASAERPSPVPGLTRTDTPRRFHVDPTITVLDDIVTPDGQVIARAGERFNPLDYVPMRQTLLFFDGDDERQVAWAKDRMHDGEALLSLILVAGPVLELTRDWERQIFFDQGGTLTTRFGITQVPARVSREGDLLLVEEVMP</sequence>
<dbReference type="NCBIfam" id="TIGR02743">
    <property type="entry name" value="TraW"/>
    <property type="match status" value="1"/>
</dbReference>
<reference evidence="4" key="1">
    <citation type="submission" date="2010-08" db="EMBL/GenBank/DDBJ databases">
        <title>Genome sequence of Parvularcula bermudensis HTCC2503.</title>
        <authorList>
            <person name="Kang D.-M."/>
            <person name="Oh H.-M."/>
            <person name="Cho J.-C."/>
        </authorList>
    </citation>
    <scope>NUCLEOTIDE SEQUENCE [LARGE SCALE GENOMIC DNA]</scope>
    <source>
        <strain evidence="4">ATCC BAA-594 / HTCC2503 / KCTC 12087</strain>
    </source>
</reference>
<dbReference type="KEGG" id="pbr:PB2503_00672"/>
<dbReference type="HOGENOM" id="CLU_087622_1_0_5"/>
<name>E0TB06_PARBH</name>
<keyword evidence="1" id="KW-0732">Signal</keyword>
<evidence type="ECO:0000259" key="2">
    <source>
        <dbReference type="Pfam" id="PF12477"/>
    </source>
</evidence>
<evidence type="ECO:0000313" key="4">
    <source>
        <dbReference type="Proteomes" id="UP000001302"/>
    </source>
</evidence>
<dbReference type="AlphaFoldDB" id="E0TB06"/>
<evidence type="ECO:0000313" key="3">
    <source>
        <dbReference type="EMBL" id="ADM08215.1"/>
    </source>
</evidence>
<dbReference type="InterPro" id="IPR025864">
    <property type="entry name" value="TraW_N_dom"/>
</dbReference>
<dbReference type="STRING" id="314260.PB2503_00672"/>
<feature type="domain" description="Type-F conjugative transfer system protein TraW N-terminal" evidence="2">
    <location>
        <begin position="3"/>
        <end position="32"/>
    </location>
</feature>
<dbReference type="InterPro" id="IPR014114">
    <property type="entry name" value="TraW"/>
</dbReference>
<organism evidence="3 4">
    <name type="scientific">Parvularcula bermudensis (strain ATCC BAA-594 / HTCC2503 / KCTC 12087)</name>
    <dbReference type="NCBI Taxonomy" id="314260"/>
    <lineage>
        <taxon>Bacteria</taxon>
        <taxon>Pseudomonadati</taxon>
        <taxon>Pseudomonadota</taxon>
        <taxon>Alphaproteobacteria</taxon>
        <taxon>Parvularculales</taxon>
        <taxon>Parvularculaceae</taxon>
        <taxon>Parvularcula</taxon>
    </lineage>
</organism>
<feature type="signal peptide" evidence="1">
    <location>
        <begin position="1"/>
        <end position="19"/>
    </location>
</feature>
<dbReference type="eggNOG" id="ENOG5031QWG">
    <property type="taxonomic scope" value="Bacteria"/>
</dbReference>
<gene>
    <name evidence="3" type="ordered locus">PB2503_00672</name>
</gene>
<dbReference type="Proteomes" id="UP000001302">
    <property type="component" value="Chromosome"/>
</dbReference>
<dbReference type="RefSeq" id="WP_013299189.1">
    <property type="nucleotide sequence ID" value="NC_014414.1"/>
</dbReference>
<accession>E0TB06</accession>
<evidence type="ECO:0000256" key="1">
    <source>
        <dbReference type="SAM" id="SignalP"/>
    </source>
</evidence>
<dbReference type="OrthoDB" id="7171737at2"/>